<dbReference type="WBParaSite" id="jg7604">
    <property type="protein sequence ID" value="jg7604"/>
    <property type="gene ID" value="jg7604"/>
</dbReference>
<proteinExistence type="predicted"/>
<evidence type="ECO:0000313" key="2">
    <source>
        <dbReference type="WBParaSite" id="jg7604"/>
    </source>
</evidence>
<accession>A0A915EPM7</accession>
<keyword evidence="1" id="KW-1185">Reference proteome</keyword>
<organism evidence="1 2">
    <name type="scientific">Ditylenchus dipsaci</name>
    <dbReference type="NCBI Taxonomy" id="166011"/>
    <lineage>
        <taxon>Eukaryota</taxon>
        <taxon>Metazoa</taxon>
        <taxon>Ecdysozoa</taxon>
        <taxon>Nematoda</taxon>
        <taxon>Chromadorea</taxon>
        <taxon>Rhabditida</taxon>
        <taxon>Tylenchina</taxon>
        <taxon>Tylenchomorpha</taxon>
        <taxon>Sphaerularioidea</taxon>
        <taxon>Anguinidae</taxon>
        <taxon>Anguininae</taxon>
        <taxon>Ditylenchus</taxon>
    </lineage>
</organism>
<name>A0A915EPM7_9BILA</name>
<reference evidence="2" key="1">
    <citation type="submission" date="2022-11" db="UniProtKB">
        <authorList>
            <consortium name="WormBaseParasite"/>
        </authorList>
    </citation>
    <scope>IDENTIFICATION</scope>
</reference>
<dbReference type="Proteomes" id="UP000887574">
    <property type="component" value="Unplaced"/>
</dbReference>
<evidence type="ECO:0000313" key="1">
    <source>
        <dbReference type="Proteomes" id="UP000887574"/>
    </source>
</evidence>
<dbReference type="AlphaFoldDB" id="A0A915EPM7"/>
<protein>
    <submittedName>
        <fullName evidence="2">Uncharacterized protein</fullName>
    </submittedName>
</protein>
<sequence>MWNVSSSSSTNSTDANGKLNVYYSVQSTFSSDLVAGVDNNYIEIFNHTHLKSNSMRNILLLNTAFNSSQIKLNESSSNDLILNGYNFTQHDAVSDAGMTMNSLTGTLDVAQYIFASLPDYILYIPRMKKIILTKPLSDTLILTYKCADDNVSNVNFQQFFGFFDHDIVIHGMNDKKYMISRTSRNEVIHVELPFVRTETTYVAERKEIFSRPHKLAAFFKRESWVGGINLRGVKRVFVADAVRSSDMVVLKMNENCYFITFKNDIQSTEELWEEAVDLNDYVTENEHTLLELCRKKFQDAAVSENNLIVDEKLMTIDASVPATYFIVSAVIFDFGVQKVEPRRKAPGADAGVLLRASLSFAYYLCFS</sequence>